<feature type="region of interest" description="Disordered" evidence="1">
    <location>
        <begin position="111"/>
        <end position="135"/>
    </location>
</feature>
<name>A0A4C1X4X5_EUMVA</name>
<keyword evidence="3" id="KW-1185">Reference proteome</keyword>
<organism evidence="2 3">
    <name type="scientific">Eumeta variegata</name>
    <name type="common">Bagworm moth</name>
    <name type="synonym">Eumeta japonica</name>
    <dbReference type="NCBI Taxonomy" id="151549"/>
    <lineage>
        <taxon>Eukaryota</taxon>
        <taxon>Metazoa</taxon>
        <taxon>Ecdysozoa</taxon>
        <taxon>Arthropoda</taxon>
        <taxon>Hexapoda</taxon>
        <taxon>Insecta</taxon>
        <taxon>Pterygota</taxon>
        <taxon>Neoptera</taxon>
        <taxon>Endopterygota</taxon>
        <taxon>Lepidoptera</taxon>
        <taxon>Glossata</taxon>
        <taxon>Ditrysia</taxon>
        <taxon>Tineoidea</taxon>
        <taxon>Psychidae</taxon>
        <taxon>Oiketicinae</taxon>
        <taxon>Eumeta</taxon>
    </lineage>
</organism>
<gene>
    <name evidence="2" type="ORF">EVAR_27376_1</name>
</gene>
<protein>
    <submittedName>
        <fullName evidence="2">Uncharacterized protein</fullName>
    </submittedName>
</protein>
<accession>A0A4C1X4X5</accession>
<evidence type="ECO:0000313" key="3">
    <source>
        <dbReference type="Proteomes" id="UP000299102"/>
    </source>
</evidence>
<evidence type="ECO:0000313" key="2">
    <source>
        <dbReference type="EMBL" id="GBP57347.1"/>
    </source>
</evidence>
<comment type="caution">
    <text evidence="2">The sequence shown here is derived from an EMBL/GenBank/DDBJ whole genome shotgun (WGS) entry which is preliminary data.</text>
</comment>
<proteinExistence type="predicted"/>
<dbReference type="EMBL" id="BGZK01000714">
    <property type="protein sequence ID" value="GBP57347.1"/>
    <property type="molecule type" value="Genomic_DNA"/>
</dbReference>
<sequence>MIACMKRFLDVSEARDICKDRTVSKSLVSAYPSRKQAFPPRVITPLRANTQIQIYNRTSEACSITILKICSHGIREMALASSTRVQRTPSCKTFGINAVVEIESDTIYRPKTKLGSGPNLDPESKSKASLEPESEVTPQLIVVEKGMIYNMSAPAYRG</sequence>
<reference evidence="2 3" key="1">
    <citation type="journal article" date="2019" name="Commun. Biol.">
        <title>The bagworm genome reveals a unique fibroin gene that provides high tensile strength.</title>
        <authorList>
            <person name="Kono N."/>
            <person name="Nakamura H."/>
            <person name="Ohtoshi R."/>
            <person name="Tomita M."/>
            <person name="Numata K."/>
            <person name="Arakawa K."/>
        </authorList>
    </citation>
    <scope>NUCLEOTIDE SEQUENCE [LARGE SCALE GENOMIC DNA]</scope>
</reference>
<evidence type="ECO:0000256" key="1">
    <source>
        <dbReference type="SAM" id="MobiDB-lite"/>
    </source>
</evidence>
<dbReference type="Proteomes" id="UP000299102">
    <property type="component" value="Unassembled WGS sequence"/>
</dbReference>
<dbReference type="AlphaFoldDB" id="A0A4C1X4X5"/>